<dbReference type="GO" id="GO:0005737">
    <property type="term" value="C:cytoplasm"/>
    <property type="evidence" value="ECO:0007669"/>
    <property type="project" value="UniProtKB-SubCell"/>
</dbReference>
<dbReference type="PANTHER" id="PTHR13339">
    <property type="entry name" value="COP9 SIGNALOSOME COMPLEX SUBUNIT 8"/>
    <property type="match status" value="1"/>
</dbReference>
<dbReference type="OrthoDB" id="5351233at2759"/>
<comment type="caution">
    <text evidence="7">The sequence shown here is derived from an EMBL/GenBank/DDBJ whole genome shotgun (WGS) entry which is preliminary data.</text>
</comment>
<dbReference type="Pfam" id="PF10075">
    <property type="entry name" value="CSN8_PSD8_EIF3K"/>
    <property type="match status" value="1"/>
</dbReference>
<dbReference type="Gene3D" id="1.25.40.990">
    <property type="match status" value="1"/>
</dbReference>
<dbReference type="EMBL" id="JAEHOD010000056">
    <property type="protein sequence ID" value="KAG2434565.1"/>
    <property type="molecule type" value="Genomic_DNA"/>
</dbReference>
<keyword evidence="8" id="KW-1185">Reference proteome</keyword>
<accession>A0A835T8W6</accession>
<dbReference type="InterPro" id="IPR033464">
    <property type="entry name" value="CSN8_PSD8_EIF3K"/>
</dbReference>
<dbReference type="InterPro" id="IPR033205">
    <property type="entry name" value="COP9_CSN8"/>
</dbReference>
<proteinExistence type="predicted"/>
<gene>
    <name evidence="7" type="ORF">HYH02_012231</name>
</gene>
<evidence type="ECO:0000313" key="8">
    <source>
        <dbReference type="Proteomes" id="UP000613740"/>
    </source>
</evidence>
<evidence type="ECO:0000256" key="3">
    <source>
        <dbReference type="ARBA" id="ARBA00022490"/>
    </source>
</evidence>
<evidence type="ECO:0000313" key="7">
    <source>
        <dbReference type="EMBL" id="KAG2434565.1"/>
    </source>
</evidence>
<keyword evidence="3" id="KW-0963">Cytoplasm</keyword>
<feature type="domain" description="CSN8/PSMD8/EIF3K" evidence="6">
    <location>
        <begin position="72"/>
        <end position="190"/>
    </location>
</feature>
<dbReference type="GO" id="GO:0010387">
    <property type="term" value="P:COP9 signalosome assembly"/>
    <property type="evidence" value="ECO:0007669"/>
    <property type="project" value="InterPro"/>
</dbReference>
<keyword evidence="4" id="KW-0736">Signalosome</keyword>
<comment type="subcellular location">
    <subcellularLocation>
        <location evidence="2">Cytoplasm</location>
    </subcellularLocation>
    <subcellularLocation>
        <location evidence="1">Nucleus</location>
    </subcellularLocation>
</comment>
<dbReference type="PANTHER" id="PTHR13339:SF0">
    <property type="entry name" value="COP9 SIGNALOSOME COMPLEX SUBUNIT 8"/>
    <property type="match status" value="1"/>
</dbReference>
<keyword evidence="5" id="KW-0539">Nucleus</keyword>
<dbReference type="GO" id="GO:0008180">
    <property type="term" value="C:COP9 signalosome"/>
    <property type="evidence" value="ECO:0007669"/>
    <property type="project" value="UniProtKB-KW"/>
</dbReference>
<evidence type="ECO:0000256" key="5">
    <source>
        <dbReference type="ARBA" id="ARBA00023242"/>
    </source>
</evidence>
<organism evidence="7 8">
    <name type="scientific">Chlamydomonas schloesseri</name>
    <dbReference type="NCBI Taxonomy" id="2026947"/>
    <lineage>
        <taxon>Eukaryota</taxon>
        <taxon>Viridiplantae</taxon>
        <taxon>Chlorophyta</taxon>
        <taxon>core chlorophytes</taxon>
        <taxon>Chlorophyceae</taxon>
        <taxon>CS clade</taxon>
        <taxon>Chlamydomonadales</taxon>
        <taxon>Chlamydomonadaceae</taxon>
        <taxon>Chlamydomonas</taxon>
    </lineage>
</organism>
<evidence type="ECO:0000256" key="1">
    <source>
        <dbReference type="ARBA" id="ARBA00004123"/>
    </source>
</evidence>
<dbReference type="GO" id="GO:0000338">
    <property type="term" value="P:protein deneddylation"/>
    <property type="evidence" value="ECO:0007669"/>
    <property type="project" value="InterPro"/>
</dbReference>
<name>A0A835T8W6_9CHLO</name>
<evidence type="ECO:0000256" key="4">
    <source>
        <dbReference type="ARBA" id="ARBA00022790"/>
    </source>
</evidence>
<reference evidence="7" key="1">
    <citation type="journal article" date="2020" name="bioRxiv">
        <title>Comparative genomics of Chlamydomonas.</title>
        <authorList>
            <person name="Craig R.J."/>
            <person name="Hasan A.R."/>
            <person name="Ness R.W."/>
            <person name="Keightley P.D."/>
        </authorList>
    </citation>
    <scope>NUCLEOTIDE SEQUENCE</scope>
    <source>
        <strain evidence="7">CCAP 11/173</strain>
    </source>
</reference>
<evidence type="ECO:0000259" key="6">
    <source>
        <dbReference type="Pfam" id="PF10075"/>
    </source>
</evidence>
<protein>
    <recommendedName>
        <fullName evidence="6">CSN8/PSMD8/EIF3K domain-containing protein</fullName>
    </recommendedName>
</protein>
<evidence type="ECO:0000256" key="2">
    <source>
        <dbReference type="ARBA" id="ARBA00004496"/>
    </source>
</evidence>
<dbReference type="Proteomes" id="UP000613740">
    <property type="component" value="Unassembled WGS sequence"/>
</dbReference>
<dbReference type="AlphaFoldDB" id="A0A835T8W6"/>
<sequence length="241" mass="23556">MAAAGVMERVSAALAAGDYGAVCGLLDEAELEALAPWGPEGGGAGGGGADGAAAGAAAADGGAAAAAGTAAWPAALHLLSHVYAGNLADARLLLKRMPEGVRADPQVAAAARLLQCAWQGSGEGVWRALRGHPWSGPAGQLAEALGERLRARQLDLVAAAYSHISAARLAALCGCSEADALACATGRGWRPAAAAADASGAAGGAAEGLAVIEVVPPPSGRGQLDTLAALEQLSVVMMQLE</sequence>